<dbReference type="InterPro" id="IPR029787">
    <property type="entry name" value="Nucleotide_cyclase"/>
</dbReference>
<dbReference type="CDD" id="cd01949">
    <property type="entry name" value="GGDEF"/>
    <property type="match status" value="1"/>
</dbReference>
<sequence>EKKIRSFSTSVLTKTYIIALTLVAVSSIAAYVTMHQLTITQETSAAIVNTSGRQRMLSQKSALYSTRLATSTDEKEQKKYRKELTNALLLFEKSHESLTRIDSYLNIFGDPSEKIDKIYYGPPNYLDRRLKTYKEEIIALMSTEKEDLSADNPHLKKILASAPKILDSLDLAVSQYQAESEAKITLHETLEMVFLSATLLILLLLALFIYRPIVKRIENETDKLNEANLKLLQLSAVDGLTGISNRRAFEEFFEMQWRRATREEKPVSAIMIDIDFFKNYNDAYGHLKGDDCLKSVTSAIRRSLNRPADMVARYGGEEFIILLGDTDVDGAMNVAKIVKTIVEDLKIRNKKSEISDYVTVSAGVATTIPKPADKRADLIEAADNALYKAKHAGRNRIKKAKVSRLRQYRLR</sequence>
<dbReference type="InterPro" id="IPR050469">
    <property type="entry name" value="Diguanylate_Cyclase"/>
</dbReference>
<dbReference type="GO" id="GO:0005886">
    <property type="term" value="C:plasma membrane"/>
    <property type="evidence" value="ECO:0007669"/>
    <property type="project" value="TreeGrafter"/>
</dbReference>
<feature type="transmembrane region" description="Helical" evidence="5">
    <location>
        <begin position="12"/>
        <end position="34"/>
    </location>
</feature>
<feature type="transmembrane region" description="Helical" evidence="5">
    <location>
        <begin position="192"/>
        <end position="210"/>
    </location>
</feature>
<dbReference type="EMBL" id="LAZR01050491">
    <property type="protein sequence ID" value="KKK87234.1"/>
    <property type="molecule type" value="Genomic_DNA"/>
</dbReference>
<evidence type="ECO:0000313" key="7">
    <source>
        <dbReference type="EMBL" id="KKK87234.1"/>
    </source>
</evidence>
<dbReference type="InterPro" id="IPR029095">
    <property type="entry name" value="NarX-like_N"/>
</dbReference>
<comment type="caution">
    <text evidence="7">The sequence shown here is derived from an EMBL/GenBank/DDBJ whole genome shotgun (WGS) entry which is preliminary data.</text>
</comment>
<dbReference type="SUPFAM" id="SSF55073">
    <property type="entry name" value="Nucleotide cyclase"/>
    <property type="match status" value="1"/>
</dbReference>
<dbReference type="GO" id="GO:0052621">
    <property type="term" value="F:diguanylate cyclase activity"/>
    <property type="evidence" value="ECO:0007669"/>
    <property type="project" value="TreeGrafter"/>
</dbReference>
<dbReference type="PANTHER" id="PTHR45138:SF9">
    <property type="entry name" value="DIGUANYLATE CYCLASE DGCM-RELATED"/>
    <property type="match status" value="1"/>
</dbReference>
<dbReference type="NCBIfam" id="TIGR00254">
    <property type="entry name" value="GGDEF"/>
    <property type="match status" value="1"/>
</dbReference>
<dbReference type="Gene3D" id="3.30.70.270">
    <property type="match status" value="1"/>
</dbReference>
<dbReference type="GO" id="GO:0043709">
    <property type="term" value="P:cell adhesion involved in single-species biofilm formation"/>
    <property type="evidence" value="ECO:0007669"/>
    <property type="project" value="TreeGrafter"/>
</dbReference>
<accession>A0A0F9B955</accession>
<evidence type="ECO:0000256" key="2">
    <source>
        <dbReference type="ARBA" id="ARBA00022692"/>
    </source>
</evidence>
<keyword evidence="4 5" id="KW-0472">Membrane</keyword>
<name>A0A0F9B955_9ZZZZ</name>
<evidence type="ECO:0000256" key="4">
    <source>
        <dbReference type="ARBA" id="ARBA00023136"/>
    </source>
</evidence>
<dbReference type="FunFam" id="3.30.70.270:FF:000001">
    <property type="entry name" value="Diguanylate cyclase domain protein"/>
    <property type="match status" value="1"/>
</dbReference>
<dbReference type="Pfam" id="PF00990">
    <property type="entry name" value="GGDEF"/>
    <property type="match status" value="1"/>
</dbReference>
<keyword evidence="3 5" id="KW-1133">Transmembrane helix</keyword>
<dbReference type="PROSITE" id="PS50887">
    <property type="entry name" value="GGDEF"/>
    <property type="match status" value="1"/>
</dbReference>
<dbReference type="Pfam" id="PF13675">
    <property type="entry name" value="PilJ"/>
    <property type="match status" value="1"/>
</dbReference>
<evidence type="ECO:0000256" key="5">
    <source>
        <dbReference type="SAM" id="Phobius"/>
    </source>
</evidence>
<protein>
    <recommendedName>
        <fullName evidence="6">GGDEF domain-containing protein</fullName>
    </recommendedName>
</protein>
<evidence type="ECO:0000256" key="3">
    <source>
        <dbReference type="ARBA" id="ARBA00022989"/>
    </source>
</evidence>
<dbReference type="InterPro" id="IPR000160">
    <property type="entry name" value="GGDEF_dom"/>
</dbReference>
<keyword evidence="2 5" id="KW-0812">Transmembrane</keyword>
<evidence type="ECO:0000259" key="6">
    <source>
        <dbReference type="PROSITE" id="PS50887"/>
    </source>
</evidence>
<dbReference type="InterPro" id="IPR043128">
    <property type="entry name" value="Rev_trsase/Diguanyl_cyclase"/>
</dbReference>
<dbReference type="SMART" id="SM00267">
    <property type="entry name" value="GGDEF"/>
    <property type="match status" value="1"/>
</dbReference>
<organism evidence="7">
    <name type="scientific">marine sediment metagenome</name>
    <dbReference type="NCBI Taxonomy" id="412755"/>
    <lineage>
        <taxon>unclassified sequences</taxon>
        <taxon>metagenomes</taxon>
        <taxon>ecological metagenomes</taxon>
    </lineage>
</organism>
<evidence type="ECO:0000256" key="1">
    <source>
        <dbReference type="ARBA" id="ARBA00004141"/>
    </source>
</evidence>
<dbReference type="AlphaFoldDB" id="A0A0F9B955"/>
<comment type="subcellular location">
    <subcellularLocation>
        <location evidence="1">Membrane</location>
        <topology evidence="1">Multi-pass membrane protein</topology>
    </subcellularLocation>
</comment>
<feature type="non-terminal residue" evidence="7">
    <location>
        <position position="1"/>
    </location>
</feature>
<dbReference type="GO" id="GO:1902201">
    <property type="term" value="P:negative regulation of bacterial-type flagellum-dependent cell motility"/>
    <property type="evidence" value="ECO:0007669"/>
    <property type="project" value="TreeGrafter"/>
</dbReference>
<gene>
    <name evidence="7" type="ORF">LCGC14_2755280</name>
</gene>
<reference evidence="7" key="1">
    <citation type="journal article" date="2015" name="Nature">
        <title>Complex archaea that bridge the gap between prokaryotes and eukaryotes.</title>
        <authorList>
            <person name="Spang A."/>
            <person name="Saw J.H."/>
            <person name="Jorgensen S.L."/>
            <person name="Zaremba-Niedzwiedzka K."/>
            <person name="Martijn J."/>
            <person name="Lind A.E."/>
            <person name="van Eijk R."/>
            <person name="Schleper C."/>
            <person name="Guy L."/>
            <person name="Ettema T.J."/>
        </authorList>
    </citation>
    <scope>NUCLEOTIDE SEQUENCE</scope>
</reference>
<dbReference type="PANTHER" id="PTHR45138">
    <property type="entry name" value="REGULATORY COMPONENTS OF SENSORY TRANSDUCTION SYSTEM"/>
    <property type="match status" value="1"/>
</dbReference>
<feature type="domain" description="GGDEF" evidence="6">
    <location>
        <begin position="265"/>
        <end position="402"/>
    </location>
</feature>
<proteinExistence type="predicted"/>